<feature type="non-terminal residue" evidence="1">
    <location>
        <position position="1"/>
    </location>
</feature>
<gene>
    <name evidence="1" type="ORF">PSYMO_38558</name>
</gene>
<comment type="caution">
    <text evidence="1">The sequence shown here is derived from an EMBL/GenBank/DDBJ whole genome shotgun (WGS) entry which is preliminary data.</text>
</comment>
<dbReference type="GO" id="GO:0016740">
    <property type="term" value="F:transferase activity"/>
    <property type="evidence" value="ECO:0007669"/>
    <property type="project" value="UniProtKB-KW"/>
</dbReference>
<reference evidence="1 2" key="1">
    <citation type="journal article" date="2011" name="PLoS Pathog.">
        <title>Dynamic evolution of pathogenicity revealed by sequencing and comparative genomics of 19 Pseudomonas syringae isolates.</title>
        <authorList>
            <person name="Baltrus D.A."/>
            <person name="Nishimura M.T."/>
            <person name="Romanchuk A."/>
            <person name="Chang J.H."/>
            <person name="Mukhtar M.S."/>
            <person name="Cherkis K."/>
            <person name="Roach J."/>
            <person name="Grant S.R."/>
            <person name="Jones C.D."/>
            <person name="Dangl J.L."/>
        </authorList>
    </citation>
    <scope>NUCLEOTIDE SEQUENCE [LARGE SCALE GENOMIC DNA]</scope>
    <source>
        <strain evidence="1 2">301020</strain>
    </source>
</reference>
<feature type="non-terminal residue" evidence="1">
    <location>
        <position position="32"/>
    </location>
</feature>
<organism evidence="1 2">
    <name type="scientific">Pseudomonas amygdali pv. mori str. 301020</name>
    <dbReference type="NCBI Taxonomy" id="629261"/>
    <lineage>
        <taxon>Bacteria</taxon>
        <taxon>Pseudomonadati</taxon>
        <taxon>Pseudomonadota</taxon>
        <taxon>Gammaproteobacteria</taxon>
        <taxon>Pseudomonadales</taxon>
        <taxon>Pseudomonadaceae</taxon>
        <taxon>Pseudomonas</taxon>
        <taxon>Pseudomonas amygdali</taxon>
    </lineage>
</organism>
<evidence type="ECO:0000313" key="2">
    <source>
        <dbReference type="Proteomes" id="UP000003465"/>
    </source>
</evidence>
<sequence length="32" mass="4025">DLVTLYRVVQNHLEEFVRQFKWALSSRQVFEW</sequence>
<dbReference type="EMBL" id="AEAG01003303">
    <property type="protein sequence ID" value="EGH27081.1"/>
    <property type="molecule type" value="Genomic_DNA"/>
</dbReference>
<keyword evidence="1" id="KW-0808">Transferase</keyword>
<accession>A0A656GNH7</accession>
<proteinExistence type="predicted"/>
<protein>
    <submittedName>
        <fullName evidence="1">Prophage PSPPH06, putative adenine modification methytransferase</fullName>
    </submittedName>
</protein>
<dbReference type="Proteomes" id="UP000003465">
    <property type="component" value="Unassembled WGS sequence"/>
</dbReference>
<name>A0A656GNH7_PSEA0</name>
<dbReference type="AlphaFoldDB" id="A0A656GNH7"/>
<evidence type="ECO:0000313" key="1">
    <source>
        <dbReference type="EMBL" id="EGH27081.1"/>
    </source>
</evidence>